<dbReference type="CDD" id="cd05466">
    <property type="entry name" value="PBP2_LTTR_substrate"/>
    <property type="match status" value="1"/>
</dbReference>
<dbReference type="GO" id="GO:0000976">
    <property type="term" value="F:transcription cis-regulatory region binding"/>
    <property type="evidence" value="ECO:0007669"/>
    <property type="project" value="TreeGrafter"/>
</dbReference>
<dbReference type="EMBL" id="UFSM01000001">
    <property type="protein sequence ID" value="SUU87802.1"/>
    <property type="molecule type" value="Genomic_DNA"/>
</dbReference>
<feature type="domain" description="HTH lysR-type" evidence="5">
    <location>
        <begin position="2"/>
        <end position="59"/>
    </location>
</feature>
<dbReference type="InterPro" id="IPR036390">
    <property type="entry name" value="WH_DNA-bd_sf"/>
</dbReference>
<evidence type="ECO:0000256" key="4">
    <source>
        <dbReference type="ARBA" id="ARBA00023163"/>
    </source>
</evidence>
<dbReference type="PROSITE" id="PS50931">
    <property type="entry name" value="HTH_LYSR"/>
    <property type="match status" value="1"/>
</dbReference>
<gene>
    <name evidence="6" type="primary">yofA_1</name>
    <name evidence="6" type="ORF">NCTC10684_01004</name>
</gene>
<dbReference type="Pfam" id="PF03466">
    <property type="entry name" value="LysR_substrate"/>
    <property type="match status" value="1"/>
</dbReference>
<keyword evidence="3" id="KW-0238">DNA-binding</keyword>
<dbReference type="InterPro" id="IPR036388">
    <property type="entry name" value="WH-like_DNA-bd_sf"/>
</dbReference>
<dbReference type="Proteomes" id="UP000254701">
    <property type="component" value="Unassembled WGS sequence"/>
</dbReference>
<dbReference type="RefSeq" id="WP_115730255.1">
    <property type="nucleotide sequence ID" value="NZ_BAAAVY010000010.1"/>
</dbReference>
<dbReference type="Pfam" id="PF00126">
    <property type="entry name" value="HTH_1"/>
    <property type="match status" value="1"/>
</dbReference>
<name>A0A380WHG8_AMIAI</name>
<evidence type="ECO:0000256" key="1">
    <source>
        <dbReference type="ARBA" id="ARBA00009437"/>
    </source>
</evidence>
<dbReference type="OrthoDB" id="9791253at2"/>
<organism evidence="6 7">
    <name type="scientific">Aminobacter aminovorans</name>
    <name type="common">Chelatobacter heintzii</name>
    <dbReference type="NCBI Taxonomy" id="83263"/>
    <lineage>
        <taxon>Bacteria</taxon>
        <taxon>Pseudomonadati</taxon>
        <taxon>Pseudomonadota</taxon>
        <taxon>Alphaproteobacteria</taxon>
        <taxon>Hyphomicrobiales</taxon>
        <taxon>Phyllobacteriaceae</taxon>
        <taxon>Aminobacter</taxon>
    </lineage>
</organism>
<dbReference type="InterPro" id="IPR000847">
    <property type="entry name" value="LysR_HTH_N"/>
</dbReference>
<accession>A0A380WHG8</accession>
<reference evidence="6 7" key="1">
    <citation type="submission" date="2018-06" db="EMBL/GenBank/DDBJ databases">
        <authorList>
            <consortium name="Pathogen Informatics"/>
            <person name="Doyle S."/>
        </authorList>
    </citation>
    <scope>NUCLEOTIDE SEQUENCE [LARGE SCALE GENOMIC DNA]</scope>
    <source>
        <strain evidence="6 7">NCTC10684</strain>
    </source>
</reference>
<sequence length="296" mass="33390">MFTIKQMEALYWVSTLGSFEAAADYLNMVQSTISKRIGELEARFSTPLFHRTGRKPVLTTKGEEIRAIAEQMLRLNDRLNSLAKKSSVPSFRFRLGVTDLVALSWLPELLSGILDRYPMITLEPEIDLTASLLERLVDRRLDFVICPRVIQEPQFVSTPLGAIELVWMCSPKLLGGKDNATLSDLTKHPLLIQTTGSILRPILHSVIDNPNLPFKRTISCNNMVALAHLAAHGMGVTILPHAFFRNMVADGRLCVVRTEMELPNLEYFATFRNDYHVQFCEEVAALSAEICDFRLQ</sequence>
<dbReference type="PANTHER" id="PTHR30126">
    <property type="entry name" value="HTH-TYPE TRANSCRIPTIONAL REGULATOR"/>
    <property type="match status" value="1"/>
</dbReference>
<dbReference type="Gene3D" id="3.40.190.10">
    <property type="entry name" value="Periplasmic binding protein-like II"/>
    <property type="match status" value="2"/>
</dbReference>
<evidence type="ECO:0000259" key="5">
    <source>
        <dbReference type="PROSITE" id="PS50931"/>
    </source>
</evidence>
<dbReference type="SUPFAM" id="SSF46785">
    <property type="entry name" value="Winged helix' DNA-binding domain"/>
    <property type="match status" value="1"/>
</dbReference>
<dbReference type="SUPFAM" id="SSF53850">
    <property type="entry name" value="Periplasmic binding protein-like II"/>
    <property type="match status" value="1"/>
</dbReference>
<keyword evidence="4" id="KW-0804">Transcription</keyword>
<dbReference type="PANTHER" id="PTHR30126:SF77">
    <property type="entry name" value="TRANSCRIPTIONAL REGULATORY PROTEIN"/>
    <property type="match status" value="1"/>
</dbReference>
<dbReference type="Gene3D" id="1.10.10.10">
    <property type="entry name" value="Winged helix-like DNA-binding domain superfamily/Winged helix DNA-binding domain"/>
    <property type="match status" value="1"/>
</dbReference>
<evidence type="ECO:0000256" key="3">
    <source>
        <dbReference type="ARBA" id="ARBA00023125"/>
    </source>
</evidence>
<evidence type="ECO:0000256" key="2">
    <source>
        <dbReference type="ARBA" id="ARBA00023015"/>
    </source>
</evidence>
<dbReference type="AlphaFoldDB" id="A0A380WHG8"/>
<evidence type="ECO:0000313" key="6">
    <source>
        <dbReference type="EMBL" id="SUU87802.1"/>
    </source>
</evidence>
<dbReference type="InterPro" id="IPR005119">
    <property type="entry name" value="LysR_subst-bd"/>
</dbReference>
<keyword evidence="2" id="KW-0805">Transcription regulation</keyword>
<evidence type="ECO:0000313" key="7">
    <source>
        <dbReference type="Proteomes" id="UP000254701"/>
    </source>
</evidence>
<dbReference type="GO" id="GO:0003700">
    <property type="term" value="F:DNA-binding transcription factor activity"/>
    <property type="evidence" value="ECO:0007669"/>
    <property type="project" value="InterPro"/>
</dbReference>
<protein>
    <submittedName>
        <fullName evidence="6">HTH-type transcriptional regulator YofA</fullName>
    </submittedName>
</protein>
<comment type="similarity">
    <text evidence="1">Belongs to the LysR transcriptional regulatory family.</text>
</comment>
<proteinExistence type="inferred from homology"/>